<accession>A0ABN7UZ75</accession>
<sequence length="39" mass="4512">TPIMATTQRQPKSTNYDDAKRMIDINAYATNYGNELYIE</sequence>
<gene>
    <name evidence="1" type="ORF">GMARGA_LOCUS12449</name>
</gene>
<evidence type="ECO:0000313" key="2">
    <source>
        <dbReference type="Proteomes" id="UP000789901"/>
    </source>
</evidence>
<proteinExistence type="predicted"/>
<dbReference type="EMBL" id="CAJVQB010007607">
    <property type="protein sequence ID" value="CAG8706074.1"/>
    <property type="molecule type" value="Genomic_DNA"/>
</dbReference>
<reference evidence="1 2" key="1">
    <citation type="submission" date="2021-06" db="EMBL/GenBank/DDBJ databases">
        <authorList>
            <person name="Kallberg Y."/>
            <person name="Tangrot J."/>
            <person name="Rosling A."/>
        </authorList>
    </citation>
    <scope>NUCLEOTIDE SEQUENCE [LARGE SCALE GENOMIC DNA]</scope>
    <source>
        <strain evidence="1 2">120-4 pot B 10/14</strain>
    </source>
</reference>
<dbReference type="Proteomes" id="UP000789901">
    <property type="component" value="Unassembled WGS sequence"/>
</dbReference>
<feature type="non-terminal residue" evidence="1">
    <location>
        <position position="1"/>
    </location>
</feature>
<evidence type="ECO:0000313" key="1">
    <source>
        <dbReference type="EMBL" id="CAG8706074.1"/>
    </source>
</evidence>
<comment type="caution">
    <text evidence="1">The sequence shown here is derived from an EMBL/GenBank/DDBJ whole genome shotgun (WGS) entry which is preliminary data.</text>
</comment>
<organism evidence="1 2">
    <name type="scientific">Gigaspora margarita</name>
    <dbReference type="NCBI Taxonomy" id="4874"/>
    <lineage>
        <taxon>Eukaryota</taxon>
        <taxon>Fungi</taxon>
        <taxon>Fungi incertae sedis</taxon>
        <taxon>Mucoromycota</taxon>
        <taxon>Glomeromycotina</taxon>
        <taxon>Glomeromycetes</taxon>
        <taxon>Diversisporales</taxon>
        <taxon>Gigasporaceae</taxon>
        <taxon>Gigaspora</taxon>
    </lineage>
</organism>
<protein>
    <submittedName>
        <fullName evidence="1">38663_t:CDS:1</fullName>
    </submittedName>
</protein>
<keyword evidence="2" id="KW-1185">Reference proteome</keyword>
<name>A0ABN7UZ75_GIGMA</name>